<dbReference type="InterPro" id="IPR000301">
    <property type="entry name" value="Tetraspanin_animals"/>
</dbReference>
<protein>
    <recommendedName>
        <fullName evidence="9">Tetraspanin</fullName>
    </recommendedName>
</protein>
<dbReference type="AlphaFoldDB" id="A0A8C4F9J5"/>
<dbReference type="PRINTS" id="PR00259">
    <property type="entry name" value="TMFOUR"/>
</dbReference>
<comment type="subcellular location">
    <subcellularLocation>
        <location evidence="1">Endomembrane system</location>
        <topology evidence="1">Multi-pass membrane protein</topology>
    </subcellularLocation>
    <subcellularLocation>
        <location evidence="9">Membrane</location>
        <topology evidence="9">Multi-pass membrane protein</topology>
    </subcellularLocation>
</comment>
<comment type="subunit">
    <text evidence="7">Interacts with SLC19A2. Interacts with NTRK1/TRKA.</text>
</comment>
<dbReference type="Ensembl" id="ENSDLAT00005032977.2">
    <property type="protein sequence ID" value="ENSDLAP00005030864.1"/>
    <property type="gene ID" value="ENSDLAG00005013923.2"/>
</dbReference>
<reference evidence="10" key="1">
    <citation type="submission" date="2025-08" db="UniProtKB">
        <authorList>
            <consortium name="Ensembl"/>
        </authorList>
    </citation>
    <scope>IDENTIFICATION</scope>
</reference>
<evidence type="ECO:0000256" key="3">
    <source>
        <dbReference type="ARBA" id="ARBA00022692"/>
    </source>
</evidence>
<dbReference type="SUPFAM" id="SSF48652">
    <property type="entry name" value="Tetraspanin"/>
    <property type="match status" value="1"/>
</dbReference>
<feature type="transmembrane region" description="Helical" evidence="9">
    <location>
        <begin position="12"/>
        <end position="35"/>
    </location>
</feature>
<feature type="transmembrane region" description="Helical" evidence="9">
    <location>
        <begin position="55"/>
        <end position="75"/>
    </location>
</feature>
<dbReference type="RefSeq" id="XP_051244282.1">
    <property type="nucleotide sequence ID" value="XM_051388322.1"/>
</dbReference>
<dbReference type="GO" id="GO:0012505">
    <property type="term" value="C:endomembrane system"/>
    <property type="evidence" value="ECO:0007669"/>
    <property type="project" value="UniProtKB-SubCell"/>
</dbReference>
<keyword evidence="4 9" id="KW-1133">Transmembrane helix</keyword>
<organism evidence="10 11">
    <name type="scientific">Dicentrarchus labrax</name>
    <name type="common">European seabass</name>
    <name type="synonym">Morone labrax</name>
    <dbReference type="NCBI Taxonomy" id="13489"/>
    <lineage>
        <taxon>Eukaryota</taxon>
        <taxon>Metazoa</taxon>
        <taxon>Chordata</taxon>
        <taxon>Craniata</taxon>
        <taxon>Vertebrata</taxon>
        <taxon>Euteleostomi</taxon>
        <taxon>Actinopterygii</taxon>
        <taxon>Neopterygii</taxon>
        <taxon>Teleostei</taxon>
        <taxon>Neoteleostei</taxon>
        <taxon>Acanthomorphata</taxon>
        <taxon>Eupercaria</taxon>
        <taxon>Moronidae</taxon>
        <taxon>Dicentrarchus</taxon>
    </lineage>
</organism>
<gene>
    <name evidence="10" type="primary">zgc:65811</name>
</gene>
<dbReference type="InterPro" id="IPR018499">
    <property type="entry name" value="Tetraspanin/Peripherin"/>
</dbReference>
<sequence length="269" mass="29155">MVLDGCGLVCKYILFIFNLIFAVLGFVFLGLGLWLRFSDGTRGIFKVEALNSSAFVAAVTVLIVLGLVMLIMVSFGDYGACSEKKCALQVFSIIVSIMAGAEIAVGILAYSNRTWVGLKLVEFYTSMYTLYLSNADPVIGVTLTFIHKTLHCCGVTGIPLIELTQHTCPAPDGFFERFSMSNCPGLIVDVFDRKAQLVMGVFLGIGALLIIALICSTTLSKKMRQSASSPQYLILTQPQTSQFVSTSYPNPDNDPVVFTPLTMANIPIA</sequence>
<dbReference type="GO" id="GO:0005886">
    <property type="term" value="C:plasma membrane"/>
    <property type="evidence" value="ECO:0007669"/>
    <property type="project" value="TreeGrafter"/>
</dbReference>
<evidence type="ECO:0000256" key="5">
    <source>
        <dbReference type="ARBA" id="ARBA00023136"/>
    </source>
</evidence>
<dbReference type="OrthoDB" id="438211at2759"/>
<name>A0A8C4F9J5_DICLA</name>
<reference evidence="10" key="2">
    <citation type="submission" date="2025-09" db="UniProtKB">
        <authorList>
            <consortium name="Ensembl"/>
        </authorList>
    </citation>
    <scope>IDENTIFICATION</scope>
</reference>
<feature type="transmembrane region" description="Helical" evidence="9">
    <location>
        <begin position="197"/>
        <end position="219"/>
    </location>
</feature>
<dbReference type="Proteomes" id="UP000694389">
    <property type="component" value="Unassembled WGS sequence"/>
</dbReference>
<dbReference type="Pfam" id="PF00335">
    <property type="entry name" value="Tetraspanin"/>
    <property type="match status" value="1"/>
</dbReference>
<evidence type="ECO:0000256" key="2">
    <source>
        <dbReference type="ARBA" id="ARBA00006840"/>
    </source>
</evidence>
<evidence type="ECO:0000256" key="9">
    <source>
        <dbReference type="RuleBase" id="RU361218"/>
    </source>
</evidence>
<dbReference type="PANTHER" id="PTHR19282">
    <property type="entry name" value="TETRASPANIN"/>
    <property type="match status" value="1"/>
</dbReference>
<accession>A0A8C4F9J5</accession>
<dbReference type="GeneID" id="127356527"/>
<evidence type="ECO:0000313" key="10">
    <source>
        <dbReference type="Ensembl" id="ENSDLAP00005030864.1"/>
    </source>
</evidence>
<keyword evidence="6" id="KW-0325">Glycoprotein</keyword>
<evidence type="ECO:0000256" key="6">
    <source>
        <dbReference type="ARBA" id="ARBA00023180"/>
    </source>
</evidence>
<dbReference type="GeneTree" id="ENSGT00940000155083"/>
<evidence type="ECO:0000256" key="4">
    <source>
        <dbReference type="ARBA" id="ARBA00022989"/>
    </source>
</evidence>
<comment type="function">
    <text evidence="8">Structural component of specialized membrane microdomains known as tetraspanin-enriched microdomains (TERMs), which act as platforms for receptor clustering and signaling. Participates thereby in diverse biological functions such as cell signal transduction, adhesion, migration and protein trafficking. Regulates neuronal differentiation in response to NGF by facilitating NGF-mediated activation of NTRK1/TRKA receptor tyrosine kinase and subsequent downstream signaling pathways. Plays a role in the inhibition of TNFalpha-induced apoptosis. Mechanistically, inhibits the NF-kappa-B signaling pathway by blocking phosphorylation of CHUK. Also promotes the stability of the thiamine transporter 1/SLC19A2 in intestinal epithelial cells leading to an increase of thiamine uptake process.</text>
</comment>
<evidence type="ECO:0000313" key="11">
    <source>
        <dbReference type="Proteomes" id="UP000694389"/>
    </source>
</evidence>
<keyword evidence="11" id="KW-1185">Reference proteome</keyword>
<evidence type="ECO:0000256" key="1">
    <source>
        <dbReference type="ARBA" id="ARBA00004127"/>
    </source>
</evidence>
<evidence type="ECO:0000256" key="7">
    <source>
        <dbReference type="ARBA" id="ARBA00046464"/>
    </source>
</evidence>
<keyword evidence="3 9" id="KW-0812">Transmembrane</keyword>
<proteinExistence type="inferred from homology"/>
<keyword evidence="5 9" id="KW-0472">Membrane</keyword>
<dbReference type="PANTHER" id="PTHR19282:SF216">
    <property type="entry name" value="TETRASPANIN-1"/>
    <property type="match status" value="1"/>
</dbReference>
<feature type="transmembrane region" description="Helical" evidence="9">
    <location>
        <begin position="87"/>
        <end position="110"/>
    </location>
</feature>
<dbReference type="InterPro" id="IPR008952">
    <property type="entry name" value="Tetraspanin_EC2_sf"/>
</dbReference>
<comment type="similarity">
    <text evidence="2 9">Belongs to the tetraspanin (TM4SF) family.</text>
</comment>
<dbReference type="PIRSF" id="PIRSF002419">
    <property type="entry name" value="Tetraspanin"/>
    <property type="match status" value="1"/>
</dbReference>
<evidence type="ECO:0000256" key="8">
    <source>
        <dbReference type="ARBA" id="ARBA00054958"/>
    </source>
</evidence>
<dbReference type="Gene3D" id="1.10.1450.10">
    <property type="entry name" value="Tetraspanin"/>
    <property type="match status" value="1"/>
</dbReference>